<reference evidence="3 4" key="1">
    <citation type="submission" date="2015-08" db="EMBL/GenBank/DDBJ databases">
        <title>Draft Genome Sequence of Bacillus vietnamensis UCD-SED5.</title>
        <authorList>
            <person name="Lee R.D."/>
            <person name="Jospin G."/>
            <person name="Lang J.M."/>
            <person name="Coil D.A."/>
            <person name="Eisen J.A."/>
        </authorList>
    </citation>
    <scope>NUCLEOTIDE SEQUENCE [LARGE SCALE GENOMIC DNA]</scope>
    <source>
        <strain evidence="3 4">UCD-SED5</strain>
    </source>
</reference>
<sequence length="164" mass="18710">MSATNLTTTLEKLYKLHKSLFDLSVNKTDVIKKGDMSELDRVLKDEQKHLAAINTVEAERQRESSHYLNSRGVAFIEAPTISQCIEHSSPQEQETLAEWQQKLVDIIGELRVQNELNQKLVYQSLQFVNMNLSMTQPQQDQTTYSRPNGEKKAPASRSIFDSKA</sequence>
<accession>A0A0P6W2W7</accession>
<gene>
    <name evidence="3" type="ORF">AM506_10800</name>
</gene>
<proteinExistence type="predicted"/>
<dbReference type="SUPFAM" id="SSF140566">
    <property type="entry name" value="FlgN-like"/>
    <property type="match status" value="1"/>
</dbReference>
<dbReference type="Gene3D" id="1.20.58.300">
    <property type="entry name" value="FlgN-like"/>
    <property type="match status" value="1"/>
</dbReference>
<evidence type="ECO:0000313" key="3">
    <source>
        <dbReference type="EMBL" id="KPL59436.1"/>
    </source>
</evidence>
<dbReference type="InterPro" id="IPR036679">
    <property type="entry name" value="FlgN-like_sf"/>
</dbReference>
<evidence type="ECO:0000256" key="1">
    <source>
        <dbReference type="ARBA" id="ARBA00022795"/>
    </source>
</evidence>
<dbReference type="GO" id="GO:0044780">
    <property type="term" value="P:bacterial-type flagellum assembly"/>
    <property type="evidence" value="ECO:0007669"/>
    <property type="project" value="InterPro"/>
</dbReference>
<protein>
    <recommendedName>
        <fullName evidence="5">Flagellar protein FlgN</fullName>
    </recommendedName>
</protein>
<organism evidence="3 4">
    <name type="scientific">Rossellomorea vietnamensis</name>
    <dbReference type="NCBI Taxonomy" id="218284"/>
    <lineage>
        <taxon>Bacteria</taxon>
        <taxon>Bacillati</taxon>
        <taxon>Bacillota</taxon>
        <taxon>Bacilli</taxon>
        <taxon>Bacillales</taxon>
        <taxon>Bacillaceae</taxon>
        <taxon>Rossellomorea</taxon>
    </lineage>
</organism>
<dbReference type="AlphaFoldDB" id="A0A0P6W2W7"/>
<name>A0A0P6W2W7_9BACI</name>
<feature type="region of interest" description="Disordered" evidence="2">
    <location>
        <begin position="136"/>
        <end position="164"/>
    </location>
</feature>
<evidence type="ECO:0000256" key="2">
    <source>
        <dbReference type="SAM" id="MobiDB-lite"/>
    </source>
</evidence>
<dbReference type="InterPro" id="IPR007809">
    <property type="entry name" value="FlgN-like"/>
</dbReference>
<dbReference type="Proteomes" id="UP000050398">
    <property type="component" value="Unassembled WGS sequence"/>
</dbReference>
<dbReference type="PATRIC" id="fig|218284.4.peg.3857"/>
<evidence type="ECO:0000313" key="4">
    <source>
        <dbReference type="Proteomes" id="UP000050398"/>
    </source>
</evidence>
<feature type="compositionally biased region" description="Polar residues" evidence="2">
    <location>
        <begin position="136"/>
        <end position="146"/>
    </location>
</feature>
<keyword evidence="1" id="KW-1005">Bacterial flagellum biogenesis</keyword>
<dbReference type="Pfam" id="PF05130">
    <property type="entry name" value="FlgN"/>
    <property type="match status" value="1"/>
</dbReference>
<dbReference type="OrthoDB" id="2381500at2"/>
<dbReference type="EMBL" id="LIXZ01000007">
    <property type="protein sequence ID" value="KPL59436.1"/>
    <property type="molecule type" value="Genomic_DNA"/>
</dbReference>
<evidence type="ECO:0008006" key="5">
    <source>
        <dbReference type="Google" id="ProtNLM"/>
    </source>
</evidence>
<dbReference type="RefSeq" id="WP_060672501.1">
    <property type="nucleotide sequence ID" value="NZ_LIXZ01000007.1"/>
</dbReference>
<comment type="caution">
    <text evidence="3">The sequence shown here is derived from an EMBL/GenBank/DDBJ whole genome shotgun (WGS) entry which is preliminary data.</text>
</comment>